<dbReference type="Pfam" id="PF11286">
    <property type="entry name" value="DUF3087"/>
    <property type="match status" value="1"/>
</dbReference>
<feature type="transmembrane region" description="Helical" evidence="1">
    <location>
        <begin position="54"/>
        <end position="73"/>
    </location>
</feature>
<sequence length="175" mass="19936">MKLQEIDKVVYRKHLNIVTITLVASLILLSLVFGTGFIALFGDAKDMSAETTGNFQWNLLGVILAAIISVAILSHFKHHPYLVEVYYIWKLKALHNRVYRRLKKIKAAAANYDIDALIILSFYYQSQKQVYLLDNNTLTLSKLEKDISDLQGRISERNLTVSAEDFNAALLSKFK</sequence>
<evidence type="ECO:0000256" key="1">
    <source>
        <dbReference type="SAM" id="Phobius"/>
    </source>
</evidence>
<accession>A0A330M8F2</accession>
<proteinExistence type="predicted"/>
<dbReference type="EMBL" id="LS483452">
    <property type="protein sequence ID" value="SQH78275.1"/>
    <property type="molecule type" value="Genomic_DNA"/>
</dbReference>
<dbReference type="Proteomes" id="UP000250123">
    <property type="component" value="Chromosome SHEWBE"/>
</dbReference>
<protein>
    <recommendedName>
        <fullName evidence="4">DUF3087 domain-containing protein</fullName>
    </recommendedName>
</protein>
<evidence type="ECO:0000313" key="2">
    <source>
        <dbReference type="EMBL" id="SQH78275.1"/>
    </source>
</evidence>
<keyword evidence="1" id="KW-1133">Transmembrane helix</keyword>
<dbReference type="RefSeq" id="WP_112353866.1">
    <property type="nucleotide sequence ID" value="NZ_LS483452.1"/>
</dbReference>
<dbReference type="AlphaFoldDB" id="A0A330M8F2"/>
<evidence type="ECO:0000313" key="3">
    <source>
        <dbReference type="Proteomes" id="UP000250123"/>
    </source>
</evidence>
<evidence type="ECO:0008006" key="4">
    <source>
        <dbReference type="Google" id="ProtNLM"/>
    </source>
</evidence>
<dbReference type="OrthoDB" id="6118114at2"/>
<dbReference type="InterPro" id="IPR021438">
    <property type="entry name" value="DUF3087"/>
</dbReference>
<keyword evidence="1" id="KW-0472">Membrane</keyword>
<reference evidence="3" key="1">
    <citation type="submission" date="2018-06" db="EMBL/GenBank/DDBJ databases">
        <authorList>
            <person name="Cea G.-C."/>
            <person name="William W."/>
        </authorList>
    </citation>
    <scope>NUCLEOTIDE SEQUENCE [LARGE SCALE GENOMIC DNA]</scope>
    <source>
        <strain evidence="3">DB21MT-2</strain>
    </source>
</reference>
<keyword evidence="1" id="KW-0812">Transmembrane</keyword>
<dbReference type="KEGG" id="sbk:SHEWBE_4315"/>
<feature type="transmembrane region" description="Helical" evidence="1">
    <location>
        <begin position="20"/>
        <end position="42"/>
    </location>
</feature>
<name>A0A330M8F2_9GAMM</name>
<organism evidence="2 3">
    <name type="scientific">Shewanella benthica</name>
    <dbReference type="NCBI Taxonomy" id="43661"/>
    <lineage>
        <taxon>Bacteria</taxon>
        <taxon>Pseudomonadati</taxon>
        <taxon>Pseudomonadota</taxon>
        <taxon>Gammaproteobacteria</taxon>
        <taxon>Alteromonadales</taxon>
        <taxon>Shewanellaceae</taxon>
        <taxon>Shewanella</taxon>
    </lineage>
</organism>
<gene>
    <name evidence="2" type="ORF">SHEWBE_4315</name>
</gene>